<sequence length="43" mass="5062">MNIALDFDDTYTRAPSLWNNFIADAKDKGHDIRIVTYRKRSMT</sequence>
<feature type="non-terminal residue" evidence="1">
    <location>
        <position position="43"/>
    </location>
</feature>
<evidence type="ECO:0000313" key="1">
    <source>
        <dbReference type="EMBL" id="CAB5221619.1"/>
    </source>
</evidence>
<name>A0A6J7WU50_9CAUD</name>
<reference evidence="1" key="1">
    <citation type="submission" date="2020-05" db="EMBL/GenBank/DDBJ databases">
        <authorList>
            <person name="Chiriac C."/>
            <person name="Salcher M."/>
            <person name="Ghai R."/>
            <person name="Kavagutti S V."/>
        </authorList>
    </citation>
    <scope>NUCLEOTIDE SEQUENCE</scope>
</reference>
<dbReference type="EMBL" id="LR798288">
    <property type="protein sequence ID" value="CAB5221619.1"/>
    <property type="molecule type" value="Genomic_DNA"/>
</dbReference>
<protein>
    <submittedName>
        <fullName evidence="1">Uncharacterized protein</fullName>
    </submittedName>
</protein>
<accession>A0A6J7WU50</accession>
<organism evidence="1">
    <name type="scientific">uncultured Caudovirales phage</name>
    <dbReference type="NCBI Taxonomy" id="2100421"/>
    <lineage>
        <taxon>Viruses</taxon>
        <taxon>Duplodnaviria</taxon>
        <taxon>Heunggongvirae</taxon>
        <taxon>Uroviricota</taxon>
        <taxon>Caudoviricetes</taxon>
        <taxon>Peduoviridae</taxon>
        <taxon>Maltschvirus</taxon>
        <taxon>Maltschvirus maltsch</taxon>
    </lineage>
</organism>
<proteinExistence type="predicted"/>
<gene>
    <name evidence="1" type="ORF">UFOVP247_216</name>
</gene>